<accession>A0A8S1TRD0</accession>
<dbReference type="EMBL" id="CAJJDP010000029">
    <property type="protein sequence ID" value="CAD8154573.1"/>
    <property type="molecule type" value="Genomic_DNA"/>
</dbReference>
<proteinExistence type="predicted"/>
<organism evidence="1 2">
    <name type="scientific">Paramecium octaurelia</name>
    <dbReference type="NCBI Taxonomy" id="43137"/>
    <lineage>
        <taxon>Eukaryota</taxon>
        <taxon>Sar</taxon>
        <taxon>Alveolata</taxon>
        <taxon>Ciliophora</taxon>
        <taxon>Intramacronucleata</taxon>
        <taxon>Oligohymenophorea</taxon>
        <taxon>Peniculida</taxon>
        <taxon>Parameciidae</taxon>
        <taxon>Paramecium</taxon>
    </lineage>
</organism>
<protein>
    <submittedName>
        <fullName evidence="1">Uncharacterized protein</fullName>
    </submittedName>
</protein>
<dbReference type="AlphaFoldDB" id="A0A8S1TRD0"/>
<reference evidence="1" key="1">
    <citation type="submission" date="2021-01" db="EMBL/GenBank/DDBJ databases">
        <authorList>
            <consortium name="Genoscope - CEA"/>
            <person name="William W."/>
        </authorList>
    </citation>
    <scope>NUCLEOTIDE SEQUENCE</scope>
</reference>
<name>A0A8S1TRD0_PAROT</name>
<comment type="caution">
    <text evidence="1">The sequence shown here is derived from an EMBL/GenBank/DDBJ whole genome shotgun (WGS) entry which is preliminary data.</text>
</comment>
<sequence>MFFLIVKLKIFFELHNLGNDQNINQEWKIFFQEFHDYFCSKKATLSNSQVLKQGALHLNNQLYQNSSKFLLDCFCHFCRTKVIVQNFYGTALHNQTSIQNEYQLLLMNSNFYQDLTSKRVKERSIGDAYDRVKQWRYFFRNGIQENGIQKKVTLKEAADLVKVPKKTLEDYIQIFNKAELIVNIEEISEKKMGYLRSFMKKNKSKIRKAMIHKKQQQIEENLKKQNQEVYENTKQNKNEDESITSPYPYQQNILSDFCDDQNDWEQYSNNIFKIFPNPHFD</sequence>
<dbReference type="OrthoDB" id="10346784at2759"/>
<dbReference type="Proteomes" id="UP000683925">
    <property type="component" value="Unassembled WGS sequence"/>
</dbReference>
<evidence type="ECO:0000313" key="2">
    <source>
        <dbReference type="Proteomes" id="UP000683925"/>
    </source>
</evidence>
<dbReference type="OMA" id="NDWEQYS"/>
<gene>
    <name evidence="1" type="ORF">POCTA_138.1.T0290243</name>
</gene>
<evidence type="ECO:0000313" key="1">
    <source>
        <dbReference type="EMBL" id="CAD8154573.1"/>
    </source>
</evidence>
<keyword evidence="2" id="KW-1185">Reference proteome</keyword>